<dbReference type="Proteomes" id="UP000003089">
    <property type="component" value="Unassembled WGS sequence"/>
</dbReference>
<dbReference type="RefSeq" id="WP_007485116.1">
    <property type="nucleotide sequence ID" value="NZ_JH724314.1"/>
</dbReference>
<sequence length="113" mass="12737">MRRIKRVLSSLLLLTLFTVYQAGITMFTHVHYVNGVMIVHSHPNHGKHTHSKTEIVVIDRLSSFHSLEADIPVNVIDPVCPLLFYLEVQPEIPVVSGMHLRVLSLRAPPAIRA</sequence>
<reference evidence="1 2" key="1">
    <citation type="submission" date="2012-02" db="EMBL/GenBank/DDBJ databases">
        <title>The Genome Sequence of Bacteroides nordii CL02T12C05.</title>
        <authorList>
            <consortium name="The Broad Institute Genome Sequencing Platform"/>
            <person name="Earl A."/>
            <person name="Ward D."/>
            <person name="Feldgarden M."/>
            <person name="Gevers D."/>
            <person name="Zitomersky N.L."/>
            <person name="Coyne M.J."/>
            <person name="Comstock L.E."/>
            <person name="Young S.K."/>
            <person name="Zeng Q."/>
            <person name="Gargeya S."/>
            <person name="Fitzgerald M."/>
            <person name="Haas B."/>
            <person name="Abouelleil A."/>
            <person name="Alvarado L."/>
            <person name="Arachchi H.M."/>
            <person name="Berlin A."/>
            <person name="Chapman S.B."/>
            <person name="Gearin G."/>
            <person name="Goldberg J."/>
            <person name="Griggs A."/>
            <person name="Gujja S."/>
            <person name="Hansen M."/>
            <person name="Heiman D."/>
            <person name="Howarth C."/>
            <person name="Larimer J."/>
            <person name="Lui A."/>
            <person name="MacDonald P.J.P."/>
            <person name="McCowen C."/>
            <person name="Montmayeur A."/>
            <person name="Murphy C."/>
            <person name="Neiman D."/>
            <person name="Pearson M."/>
            <person name="Priest M."/>
            <person name="Roberts A."/>
            <person name="Saif S."/>
            <person name="Shea T."/>
            <person name="Sisk P."/>
            <person name="Stolte C."/>
            <person name="Sykes S."/>
            <person name="Wortman J."/>
            <person name="Nusbaum C."/>
            <person name="Birren B."/>
        </authorList>
    </citation>
    <scope>NUCLEOTIDE SEQUENCE [LARGE SCALE GENOMIC DNA]</scope>
    <source>
        <strain evidence="1 2">CL02T12C05</strain>
    </source>
</reference>
<dbReference type="eggNOG" id="ENOG5033GM5">
    <property type="taxonomic scope" value="Bacteria"/>
</dbReference>
<accession>I9GZB2</accession>
<organism evidence="1 2">
    <name type="scientific">Bacteroides nordii CL02T12C05</name>
    <dbReference type="NCBI Taxonomy" id="997884"/>
    <lineage>
        <taxon>Bacteria</taxon>
        <taxon>Pseudomonadati</taxon>
        <taxon>Bacteroidota</taxon>
        <taxon>Bacteroidia</taxon>
        <taxon>Bacteroidales</taxon>
        <taxon>Bacteroidaceae</taxon>
        <taxon>Bacteroides</taxon>
    </lineage>
</organism>
<dbReference type="AlphaFoldDB" id="I9GZB2"/>
<keyword evidence="2" id="KW-1185">Reference proteome</keyword>
<gene>
    <name evidence="1" type="ORF">HMPREF1068_02046</name>
</gene>
<proteinExistence type="predicted"/>
<name>I9GZB2_9BACE</name>
<evidence type="ECO:0000313" key="2">
    <source>
        <dbReference type="Proteomes" id="UP000003089"/>
    </source>
</evidence>
<comment type="caution">
    <text evidence="1">The sequence shown here is derived from an EMBL/GenBank/DDBJ whole genome shotgun (WGS) entry which is preliminary data.</text>
</comment>
<dbReference type="PATRIC" id="fig|997884.3.peg.2081"/>
<protein>
    <submittedName>
        <fullName evidence="1">Uncharacterized protein</fullName>
    </submittedName>
</protein>
<dbReference type="HOGENOM" id="CLU_142698_0_0_10"/>
<dbReference type="EMBL" id="AGXS01000015">
    <property type="protein sequence ID" value="EIY52499.1"/>
    <property type="molecule type" value="Genomic_DNA"/>
</dbReference>
<dbReference type="STRING" id="997884.HMPREF1068_02046"/>
<evidence type="ECO:0000313" key="1">
    <source>
        <dbReference type="EMBL" id="EIY52499.1"/>
    </source>
</evidence>